<protein>
    <submittedName>
        <fullName evidence="4">DUF6286 domain-containing protein</fullName>
    </submittedName>
</protein>
<evidence type="ECO:0000256" key="1">
    <source>
        <dbReference type="SAM" id="Phobius"/>
    </source>
</evidence>
<keyword evidence="1" id="KW-0472">Membrane</keyword>
<feature type="transmembrane region" description="Helical" evidence="1">
    <location>
        <begin position="21"/>
        <end position="44"/>
    </location>
</feature>
<dbReference type="RefSeq" id="WP_023018945.1">
    <property type="nucleotide sequence ID" value="NZ_CP051667.1"/>
</dbReference>
<sequence length="185" mass="20355">MAEQKAYRGQAPKASPIARGLAVLLGLLLLAVAGVMIREIWFVLPNQDQQSWITPITDFFGQNELPEWIVWVGAGAIVLGVLLLIVAFKPRRQTHRILNSNAAVWVRPVDLARVSSATAQQLPGARSAHSKISRKRLQVIVEGDTNDSSLPQRVEEAIKTKFAFLQQQPKIEVQVEGDSSQEGVS</sequence>
<keyword evidence="1" id="KW-1133">Transmembrane helix</keyword>
<dbReference type="Proteomes" id="UP001239759">
    <property type="component" value="Unassembled WGS sequence"/>
</dbReference>
<reference evidence="4 6" key="1">
    <citation type="submission" date="2023-05" db="EMBL/GenBank/DDBJ databases">
        <title>Metabolic capabilities are highly conserved among human nasal-associated Corynebacterium species in pangenomic analyses.</title>
        <authorList>
            <person name="Tran T.H."/>
            <person name="Roberts A.Q."/>
            <person name="Escapa I.F."/>
            <person name="Gao W."/>
            <person name="Conlan S."/>
            <person name="Kong H."/>
            <person name="Segre J.A."/>
            <person name="Kelly M.S."/>
            <person name="Lemon K.P."/>
        </authorList>
    </citation>
    <scope>NUCLEOTIDE SEQUENCE</scope>
    <source>
        <strain evidence="4">KPL2773</strain>
        <strain evidence="3 6">KPL3772</strain>
    </source>
</reference>
<evidence type="ECO:0000259" key="2">
    <source>
        <dbReference type="Pfam" id="PF19803"/>
    </source>
</evidence>
<feature type="transmembrane region" description="Helical" evidence="1">
    <location>
        <begin position="68"/>
        <end position="88"/>
    </location>
</feature>
<accession>A0AAP4F839</accession>
<keyword evidence="1" id="KW-0812">Transmembrane</keyword>
<dbReference type="GeneID" id="42780956"/>
<feature type="domain" description="DUF6286" evidence="2">
    <location>
        <begin position="78"/>
        <end position="175"/>
    </location>
</feature>
<dbReference type="AlphaFoldDB" id="A0AAP4F839"/>
<comment type="caution">
    <text evidence="4">The sequence shown here is derived from an EMBL/GenBank/DDBJ whole genome shotgun (WGS) entry which is preliminary data.</text>
</comment>
<evidence type="ECO:0000313" key="4">
    <source>
        <dbReference type="EMBL" id="MDK4306912.1"/>
    </source>
</evidence>
<dbReference type="EMBL" id="JASNVH010000006">
    <property type="protein sequence ID" value="MDK4306912.1"/>
    <property type="molecule type" value="Genomic_DNA"/>
</dbReference>
<proteinExistence type="predicted"/>
<organism evidence="4 5">
    <name type="scientific">Corynebacterium pseudodiphtheriticum</name>
    <dbReference type="NCBI Taxonomy" id="37637"/>
    <lineage>
        <taxon>Bacteria</taxon>
        <taxon>Bacillati</taxon>
        <taxon>Actinomycetota</taxon>
        <taxon>Actinomycetes</taxon>
        <taxon>Mycobacteriales</taxon>
        <taxon>Corynebacteriaceae</taxon>
        <taxon>Corynebacterium</taxon>
    </lineage>
</organism>
<keyword evidence="6" id="KW-1185">Reference proteome</keyword>
<evidence type="ECO:0000313" key="5">
    <source>
        <dbReference type="Proteomes" id="UP001224412"/>
    </source>
</evidence>
<evidence type="ECO:0000313" key="6">
    <source>
        <dbReference type="Proteomes" id="UP001239759"/>
    </source>
</evidence>
<gene>
    <name evidence="3" type="ORF">QPX23_02490</name>
    <name evidence="4" type="ORF">QPX42_05000</name>
</gene>
<evidence type="ECO:0000313" key="3">
    <source>
        <dbReference type="EMBL" id="MDK4289605.1"/>
    </source>
</evidence>
<dbReference type="Pfam" id="PF19803">
    <property type="entry name" value="DUF6286"/>
    <property type="match status" value="1"/>
</dbReference>
<dbReference type="EMBL" id="JASNUQ010000003">
    <property type="protein sequence ID" value="MDK4289605.1"/>
    <property type="molecule type" value="Genomic_DNA"/>
</dbReference>
<name>A0AAP4F839_9CORY</name>
<dbReference type="InterPro" id="IPR046253">
    <property type="entry name" value="DUF6286"/>
</dbReference>
<dbReference type="Proteomes" id="UP001224412">
    <property type="component" value="Unassembled WGS sequence"/>
</dbReference>